<organism evidence="9 10">
    <name type="scientific">Zygotorulaspora mrakii</name>
    <name type="common">Zygosaccharomyces mrakii</name>
    <dbReference type="NCBI Taxonomy" id="42260"/>
    <lineage>
        <taxon>Eukaryota</taxon>
        <taxon>Fungi</taxon>
        <taxon>Dikarya</taxon>
        <taxon>Ascomycota</taxon>
        <taxon>Saccharomycotina</taxon>
        <taxon>Saccharomycetes</taxon>
        <taxon>Saccharomycetales</taxon>
        <taxon>Saccharomycetaceae</taxon>
        <taxon>Zygotorulaspora</taxon>
    </lineage>
</organism>
<dbReference type="InterPro" id="IPR050339">
    <property type="entry name" value="CC_SR_Kinase"/>
</dbReference>
<evidence type="ECO:0000313" key="10">
    <source>
        <dbReference type="Proteomes" id="UP000509704"/>
    </source>
</evidence>
<dbReference type="SMART" id="SM00220">
    <property type="entry name" value="S_TKc"/>
    <property type="match status" value="1"/>
</dbReference>
<dbReference type="Proteomes" id="UP000509704">
    <property type="component" value="Chromosome 3"/>
</dbReference>
<dbReference type="GO" id="GO:0004672">
    <property type="term" value="F:protein kinase activity"/>
    <property type="evidence" value="ECO:0007669"/>
    <property type="project" value="InterPro"/>
</dbReference>
<dbReference type="GeneID" id="59235834"/>
<dbReference type="EMBL" id="CP058606">
    <property type="protein sequence ID" value="QLG72136.1"/>
    <property type="molecule type" value="Genomic_DNA"/>
</dbReference>
<dbReference type="KEGG" id="zmk:HG535_0C04900"/>
<reference evidence="9 10" key="1">
    <citation type="submission" date="2020-07" db="EMBL/GenBank/DDBJ databases">
        <title>The yeast mating-type switching endonuclease HO is a domesticated member of an unorthodox homing genetic element family.</title>
        <authorList>
            <person name="Coughlan A.Y."/>
            <person name="Lombardi L."/>
            <person name="Braun-Galleani S."/>
            <person name="Martos A.R."/>
            <person name="Galeote V."/>
            <person name="Bigey F."/>
            <person name="Dequin S."/>
            <person name="Byrne K.P."/>
            <person name="Wolfe K.H."/>
        </authorList>
    </citation>
    <scope>NUCLEOTIDE SEQUENCE [LARGE SCALE GENOMIC DNA]</scope>
    <source>
        <strain evidence="9 10">NRRL Y-6702</strain>
    </source>
</reference>
<evidence type="ECO:0000256" key="6">
    <source>
        <dbReference type="SAM" id="MobiDB-lite"/>
    </source>
</evidence>
<evidence type="ECO:0000256" key="1">
    <source>
        <dbReference type="ARBA" id="ARBA00022679"/>
    </source>
</evidence>
<gene>
    <name evidence="9" type="ORF">HG535_0C04900</name>
</gene>
<keyword evidence="1" id="KW-0808">Transferase</keyword>
<keyword evidence="4" id="KW-0067">ATP-binding</keyword>
<evidence type="ECO:0000256" key="4">
    <source>
        <dbReference type="ARBA" id="ARBA00022840"/>
    </source>
</evidence>
<dbReference type="Gene3D" id="1.10.510.10">
    <property type="entry name" value="Transferase(Phosphotransferase) domain 1"/>
    <property type="match status" value="1"/>
</dbReference>
<dbReference type="SUPFAM" id="SSF56112">
    <property type="entry name" value="Protein kinase-like (PK-like)"/>
    <property type="match status" value="1"/>
</dbReference>
<evidence type="ECO:0000256" key="7">
    <source>
        <dbReference type="SAM" id="Phobius"/>
    </source>
</evidence>
<dbReference type="InterPro" id="IPR008271">
    <property type="entry name" value="Ser/Thr_kinase_AS"/>
</dbReference>
<dbReference type="PANTHER" id="PTHR11042:SF138">
    <property type="entry name" value="SERINE_THREONINE-PROTEIN KINASE IKS1-RELATED"/>
    <property type="match status" value="1"/>
</dbReference>
<dbReference type="PROSITE" id="PS50011">
    <property type="entry name" value="PROTEIN_KINASE_DOM"/>
    <property type="match status" value="1"/>
</dbReference>
<proteinExistence type="inferred from homology"/>
<evidence type="ECO:0000313" key="9">
    <source>
        <dbReference type="EMBL" id="QLG72136.1"/>
    </source>
</evidence>
<dbReference type="OrthoDB" id="1405469at2759"/>
<keyword evidence="7" id="KW-0812">Transmembrane</keyword>
<keyword evidence="7" id="KW-0472">Membrane</keyword>
<keyword evidence="3" id="KW-0418">Kinase</keyword>
<accession>A0A7H9B141</accession>
<feature type="transmembrane region" description="Helical" evidence="7">
    <location>
        <begin position="403"/>
        <end position="420"/>
    </location>
</feature>
<keyword evidence="2" id="KW-0547">Nucleotide-binding</keyword>
<dbReference type="Gene3D" id="3.30.200.20">
    <property type="entry name" value="Phosphorylase Kinase, domain 1"/>
    <property type="match status" value="1"/>
</dbReference>
<dbReference type="AlphaFoldDB" id="A0A7H9B141"/>
<sequence length="624" mass="70211">MSLVPYKEGSVILDDPSSKSLVIVHPSSGALEFFQQIHYGDGDSNTQRIKSDRKPIASFICPQCGTNINPYTDPEDVPDKMRGAERTEDDRSSNQRFGSRINLSKSYFQLLERNHRHYTLQGSSAKALPRQQASLIPENLFIPGYFQKFFKTITLLGSGARGSVYKVVHMIGDIDLGVFALKKIPIGNDMIWFQKCIREVKALSSLTHKSANLITYNHVWLEMNTACGLVRTIDGKGCDQVEEIPCIFILQQYCSGGNLEDFIFRDVFQKFQDHQSSDERKKKFLYRRSHPNVSLGLSTLQIASMIRDIARGLQELHDIGLIHRDLKPSNCLLLESNTEQFSMQDYVPTIVIGDLGECQLNGESRTASGATGTLEYTAPEIVITGIGRSRPTDYNEFTFASDMYSLGMILYFVIFGELPFKPQLEMVDLKQKIKTFTLDEEQLITKHRESGLTPINAELFALMQELLSRNVVERPSAAEVVVFLDRLLSNLFADDVLASATNLSEDLDILDEPQDTVENAGGLIPKVQQTASLENELLVLKKNDIVSDRIPDAKLYLKKWIYRFCCLFLTVCTLSISDSTMCWSIYLALILFGMSVNARFSAQKWMAVSLGFIALVTFISGHRS</sequence>
<evidence type="ECO:0000259" key="8">
    <source>
        <dbReference type="PROSITE" id="PS50011"/>
    </source>
</evidence>
<dbReference type="GO" id="GO:0005634">
    <property type="term" value="C:nucleus"/>
    <property type="evidence" value="ECO:0007669"/>
    <property type="project" value="TreeGrafter"/>
</dbReference>
<feature type="domain" description="Protein kinase" evidence="8">
    <location>
        <begin position="150"/>
        <end position="488"/>
    </location>
</feature>
<dbReference type="Pfam" id="PF00069">
    <property type="entry name" value="Pkinase"/>
    <property type="match status" value="1"/>
</dbReference>
<evidence type="ECO:0000256" key="3">
    <source>
        <dbReference type="ARBA" id="ARBA00022777"/>
    </source>
</evidence>
<dbReference type="InterPro" id="IPR011009">
    <property type="entry name" value="Kinase-like_dom_sf"/>
</dbReference>
<comment type="similarity">
    <text evidence="5">Belongs to the protein kinase superfamily. Ser/Thr protein kinase family. GCN2 subfamily.</text>
</comment>
<feature type="region of interest" description="Disordered" evidence="6">
    <location>
        <begin position="70"/>
        <end position="96"/>
    </location>
</feature>
<keyword evidence="7" id="KW-1133">Transmembrane helix</keyword>
<dbReference type="PANTHER" id="PTHR11042">
    <property type="entry name" value="EUKARYOTIC TRANSLATION INITIATION FACTOR 2-ALPHA KINASE EIF2-ALPHA KINASE -RELATED"/>
    <property type="match status" value="1"/>
</dbReference>
<protein>
    <recommendedName>
        <fullName evidence="8">Protein kinase domain-containing protein</fullName>
    </recommendedName>
</protein>
<feature type="transmembrane region" description="Helical" evidence="7">
    <location>
        <begin position="605"/>
        <end position="622"/>
    </location>
</feature>
<evidence type="ECO:0000256" key="5">
    <source>
        <dbReference type="ARBA" id="ARBA00037982"/>
    </source>
</evidence>
<dbReference type="GO" id="GO:0005737">
    <property type="term" value="C:cytoplasm"/>
    <property type="evidence" value="ECO:0007669"/>
    <property type="project" value="TreeGrafter"/>
</dbReference>
<name>A0A7H9B141_ZYGMR</name>
<dbReference type="GO" id="GO:0005524">
    <property type="term" value="F:ATP binding"/>
    <property type="evidence" value="ECO:0007669"/>
    <property type="project" value="UniProtKB-KW"/>
</dbReference>
<dbReference type="PROSITE" id="PS00108">
    <property type="entry name" value="PROTEIN_KINASE_ST"/>
    <property type="match status" value="1"/>
</dbReference>
<dbReference type="InterPro" id="IPR000719">
    <property type="entry name" value="Prot_kinase_dom"/>
</dbReference>
<evidence type="ECO:0000256" key="2">
    <source>
        <dbReference type="ARBA" id="ARBA00022741"/>
    </source>
</evidence>
<keyword evidence="10" id="KW-1185">Reference proteome</keyword>
<feature type="compositionally biased region" description="Basic and acidic residues" evidence="6">
    <location>
        <begin position="77"/>
        <end position="93"/>
    </location>
</feature>
<dbReference type="RefSeq" id="XP_037143864.1">
    <property type="nucleotide sequence ID" value="XM_037287969.1"/>
</dbReference>